<protein>
    <submittedName>
        <fullName evidence="3">ABC transporter substrate-binding protein</fullName>
    </submittedName>
</protein>
<keyword evidence="4" id="KW-1185">Reference proteome</keyword>
<dbReference type="InterPro" id="IPR002491">
    <property type="entry name" value="ABC_transptr_periplasmic_BD"/>
</dbReference>
<proteinExistence type="predicted"/>
<feature type="domain" description="Fe/B12 periplasmic-binding" evidence="2">
    <location>
        <begin position="25"/>
        <end position="218"/>
    </location>
</feature>
<dbReference type="Proteomes" id="UP000471147">
    <property type="component" value="Unassembled WGS sequence"/>
</dbReference>
<dbReference type="AlphaFoldDB" id="A0A6I4LW36"/>
<sequence length="275" mass="29062">MVRCWPLLLLLGSCSGQPAVAPGGIVSNNPCIDSVLAEIAAPNQISAVSVYSHDADSASAPLAWARQFPALGTGAEDVMAAKPRLVLTGNLASSGTNAALAKAGIPIVAIGVAASIDEDVTQVRQIAKAIGRVKAGEALVARMLAALPDADQSTVTDDAPSAIIWQNGGFVAGKDTLQDDLLRRHGFRNASVDFGLKAWGVLPLEMLIRNPPRIIFTPVNAKGNEARELTSRLRLLKHLGNQTLIVPFHDRLLYCGGPNIIKISNIFQNARRSLQ</sequence>
<gene>
    <name evidence="3" type="ORF">EUU23_01320</name>
</gene>
<dbReference type="InterPro" id="IPR050902">
    <property type="entry name" value="ABC_Transporter_SBP"/>
</dbReference>
<feature type="signal peptide" evidence="1">
    <location>
        <begin position="1"/>
        <end position="21"/>
    </location>
</feature>
<evidence type="ECO:0000256" key="1">
    <source>
        <dbReference type="SAM" id="SignalP"/>
    </source>
</evidence>
<dbReference type="Gene3D" id="3.40.50.1980">
    <property type="entry name" value="Nitrogenase molybdenum iron protein domain"/>
    <property type="match status" value="2"/>
</dbReference>
<dbReference type="RefSeq" id="WP_160352338.1">
    <property type="nucleotide sequence ID" value="NZ_SDWJ01000001.1"/>
</dbReference>
<reference evidence="3 4" key="1">
    <citation type="submission" date="2019-01" db="EMBL/GenBank/DDBJ databases">
        <title>Sphingorhabdus lacus sp.nov., isolated from an oligotrophic freshwater lake.</title>
        <authorList>
            <person name="Park M."/>
        </authorList>
    </citation>
    <scope>NUCLEOTIDE SEQUENCE [LARGE SCALE GENOMIC DNA]</scope>
    <source>
        <strain evidence="3 4">IMCC26285</strain>
    </source>
</reference>
<name>A0A6I4LW36_9SPHN</name>
<evidence type="ECO:0000259" key="2">
    <source>
        <dbReference type="Pfam" id="PF01497"/>
    </source>
</evidence>
<evidence type="ECO:0000313" key="4">
    <source>
        <dbReference type="Proteomes" id="UP000471147"/>
    </source>
</evidence>
<dbReference type="PANTHER" id="PTHR30535">
    <property type="entry name" value="VITAMIN B12-BINDING PROTEIN"/>
    <property type="match status" value="1"/>
</dbReference>
<comment type="caution">
    <text evidence="3">The sequence shown here is derived from an EMBL/GenBank/DDBJ whole genome shotgun (WGS) entry which is preliminary data.</text>
</comment>
<dbReference type="PANTHER" id="PTHR30535:SF34">
    <property type="entry name" value="MOLYBDATE-BINDING PROTEIN MOLA"/>
    <property type="match status" value="1"/>
</dbReference>
<organism evidence="3 4">
    <name type="scientific">Sphingorhabdus profundilacus</name>
    <dbReference type="NCBI Taxonomy" id="2509718"/>
    <lineage>
        <taxon>Bacteria</taxon>
        <taxon>Pseudomonadati</taxon>
        <taxon>Pseudomonadota</taxon>
        <taxon>Alphaproteobacteria</taxon>
        <taxon>Sphingomonadales</taxon>
        <taxon>Sphingomonadaceae</taxon>
        <taxon>Sphingorhabdus</taxon>
    </lineage>
</organism>
<evidence type="ECO:0000313" key="3">
    <source>
        <dbReference type="EMBL" id="MVZ96340.1"/>
    </source>
</evidence>
<feature type="chain" id="PRO_5026201695" evidence="1">
    <location>
        <begin position="22"/>
        <end position="275"/>
    </location>
</feature>
<dbReference type="OrthoDB" id="1632039at2"/>
<dbReference type="EMBL" id="SDWJ01000001">
    <property type="protein sequence ID" value="MVZ96340.1"/>
    <property type="molecule type" value="Genomic_DNA"/>
</dbReference>
<dbReference type="SUPFAM" id="SSF53807">
    <property type="entry name" value="Helical backbone' metal receptor"/>
    <property type="match status" value="1"/>
</dbReference>
<dbReference type="Pfam" id="PF01497">
    <property type="entry name" value="Peripla_BP_2"/>
    <property type="match status" value="1"/>
</dbReference>
<accession>A0A6I4LW36</accession>
<keyword evidence="1" id="KW-0732">Signal</keyword>